<evidence type="ECO:0000256" key="2">
    <source>
        <dbReference type="ARBA" id="ARBA00022490"/>
    </source>
</evidence>
<evidence type="ECO:0000256" key="5">
    <source>
        <dbReference type="ARBA" id="ARBA00022741"/>
    </source>
</evidence>
<dbReference type="PRINTS" id="PR00984">
    <property type="entry name" value="TRNASYNTHILE"/>
</dbReference>
<dbReference type="CDD" id="cd07960">
    <property type="entry name" value="Anticodon_Ia_Ile_BEm"/>
    <property type="match status" value="1"/>
</dbReference>
<dbReference type="Gene3D" id="3.40.50.620">
    <property type="entry name" value="HUPs"/>
    <property type="match status" value="2"/>
</dbReference>
<dbReference type="GO" id="GO:0006428">
    <property type="term" value="P:isoleucyl-tRNA aminoacylation"/>
    <property type="evidence" value="ECO:0007669"/>
    <property type="project" value="UniProtKB-UniRule"/>
</dbReference>
<dbReference type="SUPFAM" id="SSF50677">
    <property type="entry name" value="ValRS/IleRS/LeuRS editing domain"/>
    <property type="match status" value="1"/>
</dbReference>
<dbReference type="InterPro" id="IPR009008">
    <property type="entry name" value="Val/Leu/Ile-tRNA-synth_edit"/>
</dbReference>
<dbReference type="SUPFAM" id="SSF52374">
    <property type="entry name" value="Nucleotidylyl transferase"/>
    <property type="match status" value="1"/>
</dbReference>
<feature type="short sequence motif" description="'KMSKS' region" evidence="12">
    <location>
        <begin position="600"/>
        <end position="604"/>
    </location>
</feature>
<dbReference type="InterPro" id="IPR002301">
    <property type="entry name" value="Ile-tRNA-ligase"/>
</dbReference>
<comment type="catalytic activity">
    <reaction evidence="11 12">
        <text>tRNA(Ile) + L-isoleucine + ATP = L-isoleucyl-tRNA(Ile) + AMP + diphosphate</text>
        <dbReference type="Rhea" id="RHEA:11060"/>
        <dbReference type="Rhea" id="RHEA-COMP:9666"/>
        <dbReference type="Rhea" id="RHEA-COMP:9695"/>
        <dbReference type="ChEBI" id="CHEBI:30616"/>
        <dbReference type="ChEBI" id="CHEBI:33019"/>
        <dbReference type="ChEBI" id="CHEBI:58045"/>
        <dbReference type="ChEBI" id="CHEBI:78442"/>
        <dbReference type="ChEBI" id="CHEBI:78528"/>
        <dbReference type="ChEBI" id="CHEBI:456215"/>
        <dbReference type="EC" id="6.1.1.5"/>
    </reaction>
</comment>
<evidence type="ECO:0000256" key="4">
    <source>
        <dbReference type="ARBA" id="ARBA00022723"/>
    </source>
</evidence>
<comment type="cofactor">
    <cofactor evidence="12">
        <name>Zn(2+)</name>
        <dbReference type="ChEBI" id="CHEBI:29105"/>
    </cofactor>
    <text evidence="12">Binds 1 zinc ion per subunit.</text>
</comment>
<dbReference type="InterPro" id="IPR001412">
    <property type="entry name" value="aa-tRNA-synth_I_CS"/>
</dbReference>
<reference evidence="16 17" key="1">
    <citation type="submission" date="2018-10" db="EMBL/GenBank/DDBJ databases">
        <title>Comparative functional genomics of the obligate endosymbiont Buchnera aphidicola.</title>
        <authorList>
            <person name="Chong R.A."/>
        </authorList>
    </citation>
    <scope>NUCLEOTIDE SEQUENCE [LARGE SCALE GENOMIC DNA]</scope>
    <source>
        <strain evidence="16 17">Ssp</strain>
    </source>
</reference>
<dbReference type="InterPro" id="IPR014729">
    <property type="entry name" value="Rossmann-like_a/b/a_fold"/>
</dbReference>
<dbReference type="OrthoDB" id="9810365at2"/>
<dbReference type="SUPFAM" id="SSF47323">
    <property type="entry name" value="Anticodon-binding domain of a subclass of class I aminoacyl-tRNA synthetases"/>
    <property type="match status" value="1"/>
</dbReference>
<keyword evidence="2 12" id="KW-0963">Cytoplasm</keyword>
<feature type="binding site" evidence="12">
    <location>
        <position position="900"/>
    </location>
    <ligand>
        <name>Zn(2+)</name>
        <dbReference type="ChEBI" id="CHEBI:29105"/>
    </ligand>
</feature>
<dbReference type="InterPro" id="IPR002300">
    <property type="entry name" value="aa-tRNA-synth_Ia"/>
</dbReference>
<comment type="domain">
    <text evidence="12">IleRS has two distinct active sites: one for aminoacylation and one for editing. The misactivated valine is translocated from the active site to the editing site, which sterically excludes the correctly activated isoleucine. The single editing site contains two valyl binding pockets, one specific for each substrate (Val-AMP or Val-tRNA(Ile)).</text>
</comment>
<evidence type="ECO:0000256" key="8">
    <source>
        <dbReference type="ARBA" id="ARBA00022917"/>
    </source>
</evidence>
<feature type="domain" description="Methionyl/Valyl/Leucyl/Isoleucyl-tRNA synthetase anticodon-binding" evidence="15">
    <location>
        <begin position="683"/>
        <end position="838"/>
    </location>
</feature>
<keyword evidence="4 12" id="KW-0479">Metal-binding</keyword>
<evidence type="ECO:0000256" key="12">
    <source>
        <dbReference type="HAMAP-Rule" id="MF_02002"/>
    </source>
</evidence>
<dbReference type="PANTHER" id="PTHR42765:SF1">
    <property type="entry name" value="ISOLEUCINE--TRNA LIGASE, MITOCHONDRIAL"/>
    <property type="match status" value="1"/>
</dbReference>
<evidence type="ECO:0000256" key="11">
    <source>
        <dbReference type="ARBA" id="ARBA00048359"/>
    </source>
</evidence>
<dbReference type="GO" id="GO:0002161">
    <property type="term" value="F:aminoacyl-tRNA deacylase activity"/>
    <property type="evidence" value="ECO:0007669"/>
    <property type="project" value="InterPro"/>
</dbReference>
<sequence length="937" mass="111273">MNHYKNTLNLPKTNFPMKGNLTIQEPNILKKWQKYDIYQIIRQKNQKKKIFLLHDGPPYANGNIHIGHAINKILKDIIIKSKTLSGFNTPYTPIWDCHGLPIEHIIEQKFGTPNQNITKNKFRNLCRNYAMKQVKKQKKDFIRLGIFANWKNFELTMSPKFESNVIKNLNTIIKNKHLYKGFKPVHWCLNCQSSLADAEVEYHNKISESIIMMFKIINNNIFKKIIPIQLIYPIYILIWTTTPWTLPANRAIAVHPYFKYQLIKLKKYYIIVEKKLVLNVMKKINIKQWTVVSTIIGKKLEFTKFLHPFLNFQLPIILSHHVNSDSGTGAVHIAPDYGPDDYIISKKYNINITNIINSKGYYKNNIHHTINKKNIFTSNKIIINLIKNNNLLLYENTITHSYPHCWRHKTPIIFRATSQWFINIENSKIKEESINQINQVTWIPKWGHSLMKNMLINRPDWCISRQRTWGIPIPIFTHKKKGTLHPETNNIIKKILNIINLKGSEIWWKIKKKDIIKKDYKKYNKSNDILDVWFESGCTQTLKIYNLENQKNITNMYLEGPDQYRGWFMSSLIISQAINKPIPYQELLTHGFAMDKEGKKMSKSIGNIITPNEIIESFGADILRLWVASTNYTNDVIISKKILYQISDNYRKIRNTSRFLLANIYDFQPNIHKISFSNMIILDKWIIHQTQVIQKKIIQLYNNYKFYEIVQKIIKFCSVELGSFYLDIIKDRQYTTNKNSLLRRSCQTAMYYIIHSIVRWITPILSFTADEIWNYLPEKNNNCLFTEEWLNLPYDNLLDNNIIKNKIWIQLFTIKSEVNKIIEKKKKNKKIKSSLETSMTLYINQKLYNTLKIFKNELKFIFLVSQVKIKHYKNIHINIDINKKNKKFKIKIKKYLGIKCPRCWNYFNQNNIYKQDKNLCDRCNKNIYGHGEKRQFV</sequence>
<keyword evidence="7 12" id="KW-0067">ATP-binding</keyword>
<evidence type="ECO:0000313" key="17">
    <source>
        <dbReference type="Proteomes" id="UP000298636"/>
    </source>
</evidence>
<feature type="binding site" evidence="12">
    <location>
        <position position="603"/>
    </location>
    <ligand>
        <name>ATP</name>
        <dbReference type="ChEBI" id="CHEBI:30616"/>
    </ligand>
</feature>
<keyword evidence="17" id="KW-1185">Reference proteome</keyword>
<dbReference type="EMBL" id="CP032998">
    <property type="protein sequence ID" value="QCI26288.1"/>
    <property type="molecule type" value="Genomic_DNA"/>
</dbReference>
<feature type="short sequence motif" description="'HIGH' region" evidence="12">
    <location>
        <begin position="58"/>
        <end position="68"/>
    </location>
</feature>
<organism evidence="16 17">
    <name type="scientific">Buchnera aphidicola</name>
    <name type="common">Stegophylla sp.</name>
    <dbReference type="NCBI Taxonomy" id="2315800"/>
    <lineage>
        <taxon>Bacteria</taxon>
        <taxon>Pseudomonadati</taxon>
        <taxon>Pseudomonadota</taxon>
        <taxon>Gammaproteobacteria</taxon>
        <taxon>Enterobacterales</taxon>
        <taxon>Erwiniaceae</taxon>
        <taxon>Buchnera</taxon>
    </lineage>
</organism>
<dbReference type="GO" id="GO:0005524">
    <property type="term" value="F:ATP binding"/>
    <property type="evidence" value="ECO:0007669"/>
    <property type="project" value="UniProtKB-UniRule"/>
</dbReference>
<feature type="binding site" evidence="12">
    <location>
        <position position="903"/>
    </location>
    <ligand>
        <name>Zn(2+)</name>
        <dbReference type="ChEBI" id="CHEBI:29105"/>
    </ligand>
</feature>
<feature type="domain" description="Zinc finger FPG/IleRS-type" evidence="14">
    <location>
        <begin position="897"/>
        <end position="923"/>
    </location>
</feature>
<dbReference type="Proteomes" id="UP000298636">
    <property type="component" value="Chromosome"/>
</dbReference>
<feature type="binding site" evidence="12">
    <location>
        <position position="923"/>
    </location>
    <ligand>
        <name>Zn(2+)</name>
        <dbReference type="ChEBI" id="CHEBI:29105"/>
    </ligand>
</feature>
<dbReference type="Pfam" id="PF06827">
    <property type="entry name" value="zf-FPG_IleRS"/>
    <property type="match status" value="1"/>
</dbReference>
<evidence type="ECO:0000256" key="6">
    <source>
        <dbReference type="ARBA" id="ARBA00022833"/>
    </source>
</evidence>
<dbReference type="InterPro" id="IPR013155">
    <property type="entry name" value="M/V/L/I-tRNA-synth_anticd-bd"/>
</dbReference>
<dbReference type="GO" id="GO:0005829">
    <property type="term" value="C:cytosol"/>
    <property type="evidence" value="ECO:0007669"/>
    <property type="project" value="TreeGrafter"/>
</dbReference>
<evidence type="ECO:0000259" key="13">
    <source>
        <dbReference type="Pfam" id="PF00133"/>
    </source>
</evidence>
<dbReference type="RefSeq" id="WP_158351636.1">
    <property type="nucleotide sequence ID" value="NZ_CP032998.1"/>
</dbReference>
<dbReference type="NCBIfam" id="TIGR00392">
    <property type="entry name" value="ileS"/>
    <property type="match status" value="1"/>
</dbReference>
<comment type="subunit">
    <text evidence="12">Monomer.</text>
</comment>
<dbReference type="HAMAP" id="MF_02002">
    <property type="entry name" value="Ile_tRNA_synth_type1"/>
    <property type="match status" value="1"/>
</dbReference>
<keyword evidence="9 12" id="KW-0030">Aminoacyl-tRNA synthetase</keyword>
<evidence type="ECO:0000256" key="10">
    <source>
        <dbReference type="ARBA" id="ARBA00025217"/>
    </source>
</evidence>
<feature type="binding site" evidence="12">
    <location>
        <position position="920"/>
    </location>
    <ligand>
        <name>Zn(2+)</name>
        <dbReference type="ChEBI" id="CHEBI:29105"/>
    </ligand>
</feature>
<evidence type="ECO:0000259" key="14">
    <source>
        <dbReference type="Pfam" id="PF06827"/>
    </source>
</evidence>
<accession>A0A4D6YKX2</accession>
<dbReference type="GO" id="GO:0008270">
    <property type="term" value="F:zinc ion binding"/>
    <property type="evidence" value="ECO:0007669"/>
    <property type="project" value="UniProtKB-UniRule"/>
</dbReference>
<proteinExistence type="inferred from homology"/>
<evidence type="ECO:0000313" key="16">
    <source>
        <dbReference type="EMBL" id="QCI26288.1"/>
    </source>
</evidence>
<dbReference type="Pfam" id="PF08264">
    <property type="entry name" value="Anticodon_1"/>
    <property type="match status" value="1"/>
</dbReference>
<dbReference type="Gene3D" id="1.10.730.20">
    <property type="match status" value="1"/>
</dbReference>
<keyword evidence="8 12" id="KW-0648">Protein biosynthesis</keyword>
<evidence type="ECO:0000256" key="3">
    <source>
        <dbReference type="ARBA" id="ARBA00022598"/>
    </source>
</evidence>
<evidence type="ECO:0000256" key="1">
    <source>
        <dbReference type="ARBA" id="ARBA00006887"/>
    </source>
</evidence>
<dbReference type="PANTHER" id="PTHR42765">
    <property type="entry name" value="SOLEUCYL-TRNA SYNTHETASE"/>
    <property type="match status" value="1"/>
</dbReference>
<protein>
    <recommendedName>
        <fullName evidence="12">Isoleucine--tRNA ligase</fullName>
        <ecNumber evidence="12">6.1.1.5</ecNumber>
    </recommendedName>
    <alternativeName>
        <fullName evidence="12">Isoleucyl-tRNA synthetase</fullName>
        <shortName evidence="12">IleRS</shortName>
    </alternativeName>
</protein>
<dbReference type="FunFam" id="3.40.50.620:FF:000042">
    <property type="entry name" value="Isoleucine--tRNA ligase"/>
    <property type="match status" value="1"/>
</dbReference>
<dbReference type="GO" id="GO:0004822">
    <property type="term" value="F:isoleucine-tRNA ligase activity"/>
    <property type="evidence" value="ECO:0007669"/>
    <property type="project" value="UniProtKB-UniRule"/>
</dbReference>
<keyword evidence="6 12" id="KW-0862">Zinc</keyword>
<dbReference type="EC" id="6.1.1.5" evidence="12"/>
<comment type="function">
    <text evidence="10 12">Catalyzes the attachment of isoleucine to tRNA(Ile). As IleRS can inadvertently accommodate and process structurally similar amino acids such as valine, to avoid such errors it has two additional distinct tRNA(Ile)-dependent editing activities. One activity is designated as 'pretransfer' editing and involves the hydrolysis of activated Val-AMP. The other activity is designated 'posttransfer' editing and involves deacylation of mischarged Val-tRNA(Ile).</text>
</comment>
<dbReference type="AlphaFoldDB" id="A0A4D6YKX2"/>
<comment type="similarity">
    <text evidence="1 12">Belongs to the class-I aminoacyl-tRNA synthetase family. IleS type 1 subfamily.</text>
</comment>
<dbReference type="InterPro" id="IPR023585">
    <property type="entry name" value="Ile-tRNA-ligase_type1"/>
</dbReference>
<dbReference type="Pfam" id="PF00133">
    <property type="entry name" value="tRNA-synt_1"/>
    <property type="match status" value="1"/>
</dbReference>
<name>A0A4D6YKX2_9GAMM</name>
<comment type="subcellular location">
    <subcellularLocation>
        <location evidence="12">Cytoplasm</location>
    </subcellularLocation>
</comment>
<evidence type="ECO:0000259" key="15">
    <source>
        <dbReference type="Pfam" id="PF08264"/>
    </source>
</evidence>
<keyword evidence="5 12" id="KW-0547">Nucleotide-binding</keyword>
<dbReference type="InterPro" id="IPR009080">
    <property type="entry name" value="tRNAsynth_Ia_anticodon-bd"/>
</dbReference>
<dbReference type="InterPro" id="IPR050081">
    <property type="entry name" value="Ile-tRNA_ligase"/>
</dbReference>
<dbReference type="FunFam" id="1.10.730.20:FF:000001">
    <property type="entry name" value="Isoleucine--tRNA ligase"/>
    <property type="match status" value="1"/>
</dbReference>
<keyword evidence="3 12" id="KW-0436">Ligase</keyword>
<dbReference type="PROSITE" id="PS00178">
    <property type="entry name" value="AA_TRNA_LIGASE_I"/>
    <property type="match status" value="1"/>
</dbReference>
<evidence type="ECO:0000256" key="7">
    <source>
        <dbReference type="ARBA" id="ARBA00022840"/>
    </source>
</evidence>
<dbReference type="InterPro" id="IPR033708">
    <property type="entry name" value="Anticodon_Ile_BEm"/>
</dbReference>
<feature type="binding site" evidence="12">
    <location>
        <position position="559"/>
    </location>
    <ligand>
        <name>L-isoleucyl-5'-AMP</name>
        <dbReference type="ChEBI" id="CHEBI:178002"/>
    </ligand>
</feature>
<evidence type="ECO:0000256" key="9">
    <source>
        <dbReference type="ARBA" id="ARBA00023146"/>
    </source>
</evidence>
<feature type="domain" description="Aminoacyl-tRNA synthetase class Ia" evidence="13">
    <location>
        <begin position="28"/>
        <end position="638"/>
    </location>
</feature>
<gene>
    <name evidence="12" type="primary">ileS</name>
    <name evidence="16" type="ORF">D9V79_00485</name>
</gene>
<dbReference type="InterPro" id="IPR010663">
    <property type="entry name" value="Znf_FPG/IleRS"/>
</dbReference>
<dbReference type="GO" id="GO:0000049">
    <property type="term" value="F:tRNA binding"/>
    <property type="evidence" value="ECO:0007669"/>
    <property type="project" value="InterPro"/>
</dbReference>